<dbReference type="EMBL" id="CP002347">
    <property type="protein sequence ID" value="ADR19002.1"/>
    <property type="molecule type" value="Genomic_DNA"/>
</dbReference>
<evidence type="ECO:0000256" key="4">
    <source>
        <dbReference type="ARBA" id="ARBA00022723"/>
    </source>
</evidence>
<dbReference type="KEGG" id="cni:Calni_1091"/>
<dbReference type="PANTHER" id="PTHR33751:SF9">
    <property type="entry name" value="CYTOCHROME C4"/>
    <property type="match status" value="1"/>
</dbReference>
<evidence type="ECO:0000256" key="6">
    <source>
        <dbReference type="ARBA" id="ARBA00022982"/>
    </source>
</evidence>
<keyword evidence="13" id="KW-1185">Reference proteome</keyword>
<feature type="binding site" description="axial binding residue" evidence="9">
    <location>
        <position position="40"/>
    </location>
    <ligand>
        <name>heme c</name>
        <dbReference type="ChEBI" id="CHEBI:61717"/>
        <label>1</label>
    </ligand>
    <ligandPart>
        <name>Fe</name>
        <dbReference type="ChEBI" id="CHEBI:18248"/>
    </ligandPart>
</feature>
<feature type="binding site" description="axial binding residue" evidence="9">
    <location>
        <position position="79"/>
    </location>
    <ligand>
        <name>heme c</name>
        <dbReference type="ChEBI" id="CHEBI:61717"/>
        <label>1</label>
    </ligand>
    <ligandPart>
        <name>Fe</name>
        <dbReference type="ChEBI" id="CHEBI:18248"/>
    </ligandPart>
</feature>
<reference evidence="12 13" key="2">
    <citation type="journal article" date="2011" name="Stand. Genomic Sci.">
        <title>Complete genome sequence of Calditerrivibrio nitroreducens type strain (Yu37-1).</title>
        <authorList>
            <person name="Pitluck S."/>
            <person name="Sikorski J."/>
            <person name="Zeytun A."/>
            <person name="Lapidus A."/>
            <person name="Nolan M."/>
            <person name="Lucas S."/>
            <person name="Hammon N."/>
            <person name="Deshpande S."/>
            <person name="Cheng J.F."/>
            <person name="Tapia R."/>
            <person name="Han C."/>
            <person name="Goodwin L."/>
            <person name="Liolios K."/>
            <person name="Pagani I."/>
            <person name="Ivanova N."/>
            <person name="Mavromatis K."/>
            <person name="Pati A."/>
            <person name="Chen A."/>
            <person name="Palaniappan K."/>
            <person name="Hauser L."/>
            <person name="Chang Y.J."/>
            <person name="Jeffries C.D."/>
            <person name="Detter J.C."/>
            <person name="Brambilla E."/>
            <person name="Djao O.D."/>
            <person name="Rohde M."/>
            <person name="Spring S."/>
            <person name="Goker M."/>
            <person name="Woyke T."/>
            <person name="Bristow J."/>
            <person name="Eisen J.A."/>
            <person name="Markowitz V."/>
            <person name="Hugenholtz P."/>
            <person name="Kyrpides N.C."/>
            <person name="Klenk H.P."/>
            <person name="Land M."/>
        </authorList>
    </citation>
    <scope>NUCLEOTIDE SEQUENCE [LARGE SCALE GENOMIC DNA]</scope>
    <source>
        <strain evidence="13">DSM 19672 / NBRC 101217 / Yu37-1</strain>
    </source>
</reference>
<evidence type="ECO:0000256" key="8">
    <source>
        <dbReference type="PIRSR" id="PIRSR000005-1"/>
    </source>
</evidence>
<dbReference type="Proteomes" id="UP000007039">
    <property type="component" value="Chromosome"/>
</dbReference>
<evidence type="ECO:0000256" key="5">
    <source>
        <dbReference type="ARBA" id="ARBA00022764"/>
    </source>
</evidence>
<feature type="binding site" description="axial binding residue" evidence="9">
    <location>
        <position position="168"/>
    </location>
    <ligand>
        <name>heme c</name>
        <dbReference type="ChEBI" id="CHEBI:61717"/>
        <label>2</label>
    </ligand>
    <ligandPart>
        <name>Fe</name>
        <dbReference type="ChEBI" id="CHEBI:18248"/>
    </ligandPart>
</feature>
<dbReference type="AlphaFoldDB" id="E4TI86"/>
<protein>
    <submittedName>
        <fullName evidence="12">Cytochrome c class I</fullName>
    </submittedName>
</protein>
<dbReference type="InterPro" id="IPR036909">
    <property type="entry name" value="Cyt_c-like_dom_sf"/>
</dbReference>
<dbReference type="GO" id="GO:0042597">
    <property type="term" value="C:periplasmic space"/>
    <property type="evidence" value="ECO:0007669"/>
    <property type="project" value="UniProtKB-SubCell"/>
</dbReference>
<feature type="signal peptide" evidence="10">
    <location>
        <begin position="1"/>
        <end position="19"/>
    </location>
</feature>
<keyword evidence="6" id="KW-0249">Electron transport</keyword>
<feature type="domain" description="Cytochrome c" evidence="11">
    <location>
        <begin position="113"/>
        <end position="190"/>
    </location>
</feature>
<dbReference type="Pfam" id="PF00034">
    <property type="entry name" value="Cytochrom_C"/>
    <property type="match status" value="2"/>
</dbReference>
<evidence type="ECO:0000313" key="13">
    <source>
        <dbReference type="Proteomes" id="UP000007039"/>
    </source>
</evidence>
<dbReference type="STRING" id="768670.Calni_1091"/>
<keyword evidence="5" id="KW-0574">Periplasm</keyword>
<dbReference type="OrthoDB" id="188778at2"/>
<dbReference type="PANTHER" id="PTHR33751">
    <property type="entry name" value="CBB3-TYPE CYTOCHROME C OXIDASE SUBUNIT FIXP"/>
    <property type="match status" value="1"/>
</dbReference>
<dbReference type="GO" id="GO:0020037">
    <property type="term" value="F:heme binding"/>
    <property type="evidence" value="ECO:0007669"/>
    <property type="project" value="InterPro"/>
</dbReference>
<name>E4TI86_CALNY</name>
<dbReference type="InterPro" id="IPR024167">
    <property type="entry name" value="Cytochrome_c4-like"/>
</dbReference>
<evidence type="ECO:0000256" key="2">
    <source>
        <dbReference type="ARBA" id="ARBA00022448"/>
    </source>
</evidence>
<dbReference type="HOGENOM" id="CLU_076280_3_2_0"/>
<feature type="chain" id="PRO_5003189531" evidence="10">
    <location>
        <begin position="20"/>
        <end position="190"/>
    </location>
</feature>
<keyword evidence="4 9" id="KW-0479">Metal-binding</keyword>
<dbReference type="GO" id="GO:0005506">
    <property type="term" value="F:iron ion binding"/>
    <property type="evidence" value="ECO:0007669"/>
    <property type="project" value="InterPro"/>
</dbReference>
<evidence type="ECO:0000259" key="11">
    <source>
        <dbReference type="PROSITE" id="PS51007"/>
    </source>
</evidence>
<dbReference type="GO" id="GO:0009055">
    <property type="term" value="F:electron transfer activity"/>
    <property type="evidence" value="ECO:0007669"/>
    <property type="project" value="InterPro"/>
</dbReference>
<evidence type="ECO:0000256" key="1">
    <source>
        <dbReference type="ARBA" id="ARBA00004418"/>
    </source>
</evidence>
<feature type="binding site" description="axial binding residue" evidence="9">
    <location>
        <position position="129"/>
    </location>
    <ligand>
        <name>heme c</name>
        <dbReference type="ChEBI" id="CHEBI:61717"/>
        <label>2</label>
    </ligand>
    <ligandPart>
        <name>Fe</name>
        <dbReference type="ChEBI" id="CHEBI:18248"/>
    </ligandPart>
</feature>
<dbReference type="InterPro" id="IPR050597">
    <property type="entry name" value="Cytochrome_c_Oxidase_Subunit"/>
</dbReference>
<feature type="binding site" description="covalent" evidence="8">
    <location>
        <position position="39"/>
    </location>
    <ligand>
        <name>heme c</name>
        <dbReference type="ChEBI" id="CHEBI:61717"/>
        <label>1</label>
    </ligand>
</feature>
<dbReference type="SUPFAM" id="SSF46626">
    <property type="entry name" value="Cytochrome c"/>
    <property type="match status" value="2"/>
</dbReference>
<keyword evidence="3 8" id="KW-0349">Heme</keyword>
<feature type="binding site" description="covalent" evidence="8">
    <location>
        <position position="36"/>
    </location>
    <ligand>
        <name>heme c</name>
        <dbReference type="ChEBI" id="CHEBI:61717"/>
        <label>1</label>
    </ligand>
</feature>
<feature type="domain" description="Cytochrome c" evidence="11">
    <location>
        <begin position="9"/>
        <end position="102"/>
    </location>
</feature>
<proteinExistence type="predicted"/>
<dbReference type="InterPro" id="IPR009056">
    <property type="entry name" value="Cyt_c-like_dom"/>
</dbReference>
<comment type="PTM">
    <text evidence="8">Binds 2 heme c groups covalently per subunit.</text>
</comment>
<dbReference type="Gene3D" id="1.10.760.10">
    <property type="entry name" value="Cytochrome c-like domain"/>
    <property type="match status" value="2"/>
</dbReference>
<dbReference type="PROSITE" id="PS51007">
    <property type="entry name" value="CYTC"/>
    <property type="match status" value="2"/>
</dbReference>
<keyword evidence="10" id="KW-0732">Signal</keyword>
<gene>
    <name evidence="12" type="ordered locus">Calni_1091</name>
</gene>
<sequence precursor="true">MKFFYYLLAVLILSSLAFAEKKNYDRDEARRISKVCAGCHGTDGAAPGHSIPTIGGQQNEYLYKTMVEFRDGKRAGTVMAKISQAYTDDKSQLVADYFSEQKWVNTKVKIDKKLVEAGKKLSKECVDCHGKNGKGEGANPRIAGQHPFYLELALKEYKEGKRGDVPEMDLVKNFDEKQIKALASYFASLK</sequence>
<evidence type="ECO:0000256" key="7">
    <source>
        <dbReference type="ARBA" id="ARBA00023004"/>
    </source>
</evidence>
<keyword evidence="7 9" id="KW-0408">Iron</keyword>
<dbReference type="RefSeq" id="WP_013451214.1">
    <property type="nucleotide sequence ID" value="NC_014758.1"/>
</dbReference>
<evidence type="ECO:0000256" key="10">
    <source>
        <dbReference type="SAM" id="SignalP"/>
    </source>
</evidence>
<evidence type="ECO:0000256" key="9">
    <source>
        <dbReference type="PIRSR" id="PIRSR000005-2"/>
    </source>
</evidence>
<feature type="binding site" description="covalent" evidence="8">
    <location>
        <position position="128"/>
    </location>
    <ligand>
        <name>heme c</name>
        <dbReference type="ChEBI" id="CHEBI:61717"/>
        <label>2</label>
    </ligand>
</feature>
<feature type="binding site" description="covalent" evidence="8">
    <location>
        <position position="125"/>
    </location>
    <ligand>
        <name>heme c</name>
        <dbReference type="ChEBI" id="CHEBI:61717"/>
        <label>2</label>
    </ligand>
</feature>
<dbReference type="PIRSF" id="PIRSF000005">
    <property type="entry name" value="Cytochrome_c4"/>
    <property type="match status" value="1"/>
</dbReference>
<organism evidence="12 13">
    <name type="scientific">Calditerrivibrio nitroreducens (strain DSM 19672 / NBRC 101217 / Yu37-1)</name>
    <dbReference type="NCBI Taxonomy" id="768670"/>
    <lineage>
        <taxon>Bacteria</taxon>
        <taxon>Pseudomonadati</taxon>
        <taxon>Deferribacterota</taxon>
        <taxon>Deferribacteres</taxon>
        <taxon>Deferribacterales</taxon>
        <taxon>Calditerrivibrionaceae</taxon>
    </lineage>
</organism>
<keyword evidence="2" id="KW-0813">Transport</keyword>
<reference key="1">
    <citation type="submission" date="2010-11" db="EMBL/GenBank/DDBJ databases">
        <title>The complete genome of chromosome of Calditerrivibrio nitroreducens DSM 19672.</title>
        <authorList>
            <consortium name="US DOE Joint Genome Institute (JGI-PGF)"/>
            <person name="Lucas S."/>
            <person name="Copeland A."/>
            <person name="Lapidus A."/>
            <person name="Bruce D."/>
            <person name="Goodwin L."/>
            <person name="Pitluck S."/>
            <person name="Kyrpides N."/>
            <person name="Mavromatis K."/>
            <person name="Ivanova N."/>
            <person name="Mikhailova N."/>
            <person name="Zeytun A."/>
            <person name="Brettin T."/>
            <person name="Detter J.C."/>
            <person name="Tapia R."/>
            <person name="Han C."/>
            <person name="Land M."/>
            <person name="Hauser L."/>
            <person name="Markowitz V."/>
            <person name="Cheng J.-F."/>
            <person name="Hugenholtz P."/>
            <person name="Woyke T."/>
            <person name="Wu D."/>
            <person name="Spring S."/>
            <person name="Schroeder M."/>
            <person name="Brambilla E."/>
            <person name="Klenk H.-P."/>
            <person name="Eisen J.A."/>
        </authorList>
    </citation>
    <scope>NUCLEOTIDE SEQUENCE [LARGE SCALE GENOMIC DNA]</scope>
    <source>
        <strain>DSM 19672</strain>
    </source>
</reference>
<dbReference type="eggNOG" id="COG2863">
    <property type="taxonomic scope" value="Bacteria"/>
</dbReference>
<comment type="subcellular location">
    <subcellularLocation>
        <location evidence="1">Periplasm</location>
    </subcellularLocation>
</comment>
<evidence type="ECO:0000256" key="3">
    <source>
        <dbReference type="ARBA" id="ARBA00022617"/>
    </source>
</evidence>
<accession>E4TI86</accession>
<evidence type="ECO:0000313" key="12">
    <source>
        <dbReference type="EMBL" id="ADR19002.1"/>
    </source>
</evidence>